<keyword evidence="1" id="KW-0472">Membrane</keyword>
<comment type="caution">
    <text evidence="2">The sequence shown here is derived from an EMBL/GenBank/DDBJ whole genome shotgun (WGS) entry which is preliminary data.</text>
</comment>
<gene>
    <name evidence="2" type="ORF">Ctob_009529</name>
</gene>
<organism evidence="2 3">
    <name type="scientific">Chrysochromulina tobinii</name>
    <dbReference type="NCBI Taxonomy" id="1460289"/>
    <lineage>
        <taxon>Eukaryota</taxon>
        <taxon>Haptista</taxon>
        <taxon>Haptophyta</taxon>
        <taxon>Prymnesiophyceae</taxon>
        <taxon>Prymnesiales</taxon>
        <taxon>Chrysochromulinaceae</taxon>
        <taxon>Chrysochromulina</taxon>
    </lineage>
</organism>
<reference evidence="3" key="1">
    <citation type="journal article" date="2015" name="PLoS Genet.">
        <title>Genome Sequence and Transcriptome Analyses of Chrysochromulina tobin: Metabolic Tools for Enhanced Algal Fitness in the Prominent Order Prymnesiales (Haptophyceae).</title>
        <authorList>
            <person name="Hovde B.T."/>
            <person name="Deodato C.R."/>
            <person name="Hunsperger H.M."/>
            <person name="Ryken S.A."/>
            <person name="Yost W."/>
            <person name="Jha R.K."/>
            <person name="Patterson J."/>
            <person name="Monnat R.J. Jr."/>
            <person name="Barlow S.B."/>
            <person name="Starkenburg S.R."/>
            <person name="Cattolico R.A."/>
        </authorList>
    </citation>
    <scope>NUCLEOTIDE SEQUENCE</scope>
    <source>
        <strain evidence="3">CCMP291</strain>
    </source>
</reference>
<keyword evidence="1" id="KW-0812">Transmembrane</keyword>
<keyword evidence="3" id="KW-1185">Reference proteome</keyword>
<evidence type="ECO:0000256" key="1">
    <source>
        <dbReference type="SAM" id="Phobius"/>
    </source>
</evidence>
<feature type="transmembrane region" description="Helical" evidence="1">
    <location>
        <begin position="44"/>
        <end position="62"/>
    </location>
</feature>
<feature type="transmembrane region" description="Helical" evidence="1">
    <location>
        <begin position="169"/>
        <end position="189"/>
    </location>
</feature>
<evidence type="ECO:0000313" key="2">
    <source>
        <dbReference type="EMBL" id="KOO27718.1"/>
    </source>
</evidence>
<dbReference type="EMBL" id="JWZX01002678">
    <property type="protein sequence ID" value="KOO27718.1"/>
    <property type="molecule type" value="Genomic_DNA"/>
</dbReference>
<sequence length="212" mass="22588">MQTTEWITSSWGVFKPQPGGIPPGGISVAQALEITYLLVQSRSLWLFAMNDLFLIIALGTAFLLGRKSTKVPPILGYIGLAVCFFCFLDWCFEVTRFVNWRGSTNGVIVMSIIIKCFLLPAWLVKLGTILRTDLTGDLKKASVELASETIKTTKMVAEESVKAAKEGSVTAVAVAGAVAGAGVGLVMAAPGMPKEVKVAPPAGGEPEQWEAL</sequence>
<keyword evidence="1" id="KW-1133">Transmembrane helix</keyword>
<evidence type="ECO:0000313" key="3">
    <source>
        <dbReference type="Proteomes" id="UP000037460"/>
    </source>
</evidence>
<protein>
    <submittedName>
        <fullName evidence="2">Uncharacterized protein</fullName>
    </submittedName>
</protein>
<proteinExistence type="predicted"/>
<dbReference type="AlphaFoldDB" id="A0A0M0JN76"/>
<name>A0A0M0JN76_9EUKA</name>
<accession>A0A0M0JN76</accession>
<feature type="transmembrane region" description="Helical" evidence="1">
    <location>
        <begin position="104"/>
        <end position="124"/>
    </location>
</feature>
<dbReference type="Proteomes" id="UP000037460">
    <property type="component" value="Unassembled WGS sequence"/>
</dbReference>
<feature type="transmembrane region" description="Helical" evidence="1">
    <location>
        <begin position="74"/>
        <end position="92"/>
    </location>
</feature>